<dbReference type="FunFam" id="1.10.150.20:FF:000006">
    <property type="entry name" value="DNA ligase"/>
    <property type="match status" value="1"/>
</dbReference>
<feature type="binding site" evidence="14">
    <location>
        <position position="492"/>
    </location>
    <ligand>
        <name>Zn(2+)</name>
        <dbReference type="ChEBI" id="CHEBI:29105"/>
    </ligand>
</feature>
<keyword evidence="4 14" id="KW-0436">Ligase</keyword>
<dbReference type="InterPro" id="IPR013840">
    <property type="entry name" value="DNAligase_N"/>
</dbReference>
<dbReference type="Gene3D" id="3.30.470.30">
    <property type="entry name" value="DNA ligase/mRNA capping enzyme"/>
    <property type="match status" value="1"/>
</dbReference>
<comment type="function">
    <text evidence="1 14">DNA ligase that catalyzes the formation of phosphodiester linkages between 5'-phosphoryl and 3'-hydroxyl groups in double-stranded DNA using NAD as a coenzyme and as the energy source for the reaction. It is essential for DNA replication and repair of damaged DNA.</text>
</comment>
<dbReference type="Gene3D" id="2.40.50.140">
    <property type="entry name" value="Nucleic acid-binding proteins"/>
    <property type="match status" value="1"/>
</dbReference>
<evidence type="ECO:0000256" key="14">
    <source>
        <dbReference type="HAMAP-Rule" id="MF_01588"/>
    </source>
</evidence>
<dbReference type="GO" id="GO:0005829">
    <property type="term" value="C:cytosol"/>
    <property type="evidence" value="ECO:0007669"/>
    <property type="project" value="TreeGrafter"/>
</dbReference>
<dbReference type="EC" id="6.5.1.2" evidence="2 14"/>
<dbReference type="PIRSF" id="PIRSF001604">
    <property type="entry name" value="LigA"/>
    <property type="match status" value="1"/>
</dbReference>
<organism evidence="17 18">
    <name type="scientific">Eiseniibacteriota bacterium</name>
    <dbReference type="NCBI Taxonomy" id="2212470"/>
    <lineage>
        <taxon>Bacteria</taxon>
        <taxon>Candidatus Eiseniibacteriota</taxon>
    </lineage>
</organism>
<protein>
    <recommendedName>
        <fullName evidence="3 14">DNA ligase</fullName>
        <ecNumber evidence="2 14">6.5.1.2</ecNumber>
    </recommendedName>
    <alternativeName>
        <fullName evidence="14">Polydeoxyribonucleotide synthase [NAD(+)]</fullName>
    </alternativeName>
</protein>
<dbReference type="GO" id="GO:0006260">
    <property type="term" value="P:DNA replication"/>
    <property type="evidence" value="ECO:0007669"/>
    <property type="project" value="UniProtKB-KW"/>
</dbReference>
<evidence type="ECO:0000256" key="10">
    <source>
        <dbReference type="ARBA" id="ARBA00023027"/>
    </source>
</evidence>
<dbReference type="PANTHER" id="PTHR23389:SF9">
    <property type="entry name" value="DNA LIGASE"/>
    <property type="match status" value="1"/>
</dbReference>
<dbReference type="GO" id="GO:0006281">
    <property type="term" value="P:DNA repair"/>
    <property type="evidence" value="ECO:0007669"/>
    <property type="project" value="UniProtKB-KW"/>
</dbReference>
<dbReference type="PROSITE" id="PS50172">
    <property type="entry name" value="BRCT"/>
    <property type="match status" value="1"/>
</dbReference>
<feature type="binding site" evidence="14">
    <location>
        <position position="207"/>
    </location>
    <ligand>
        <name>NAD(+)</name>
        <dbReference type="ChEBI" id="CHEBI:57540"/>
    </ligand>
</feature>
<dbReference type="GO" id="GO:0046872">
    <property type="term" value="F:metal ion binding"/>
    <property type="evidence" value="ECO:0007669"/>
    <property type="project" value="UniProtKB-KW"/>
</dbReference>
<keyword evidence="7 14" id="KW-0227">DNA damage</keyword>
<comment type="similarity">
    <text evidence="13 14">Belongs to the NAD-dependent DNA ligase family. LigA subfamily.</text>
</comment>
<dbReference type="SMART" id="SM00278">
    <property type="entry name" value="HhH1"/>
    <property type="match status" value="4"/>
</dbReference>
<feature type="binding site" evidence="14">
    <location>
        <begin position="100"/>
        <end position="104"/>
    </location>
    <ligand>
        <name>NAD(+)</name>
        <dbReference type="ChEBI" id="CHEBI:57540"/>
    </ligand>
</feature>
<feature type="active site" description="N6-AMP-lysine intermediate" evidence="14">
    <location>
        <position position="186"/>
    </location>
</feature>
<accession>A0A7Y2EDR0</accession>
<evidence type="ECO:0000256" key="15">
    <source>
        <dbReference type="RuleBase" id="RU000618"/>
    </source>
</evidence>
<dbReference type="InterPro" id="IPR004150">
    <property type="entry name" value="NAD_DNA_ligase_OB"/>
</dbReference>
<dbReference type="FunFam" id="2.40.50.140:FF:000012">
    <property type="entry name" value="DNA ligase"/>
    <property type="match status" value="1"/>
</dbReference>
<dbReference type="SMART" id="SM00532">
    <property type="entry name" value="LIGANc"/>
    <property type="match status" value="1"/>
</dbReference>
<evidence type="ECO:0000256" key="2">
    <source>
        <dbReference type="ARBA" id="ARBA00012722"/>
    </source>
</evidence>
<dbReference type="NCBIfam" id="NF005932">
    <property type="entry name" value="PRK07956.1"/>
    <property type="match status" value="1"/>
</dbReference>
<dbReference type="CDD" id="cd17748">
    <property type="entry name" value="BRCT_DNA_ligase_like"/>
    <property type="match status" value="1"/>
</dbReference>
<feature type="binding site" evidence="14">
    <location>
        <position position="479"/>
    </location>
    <ligand>
        <name>Zn(2+)</name>
        <dbReference type="ChEBI" id="CHEBI:29105"/>
    </ligand>
</feature>
<feature type="binding site" evidence="14">
    <location>
        <position position="382"/>
    </location>
    <ligand>
        <name>NAD(+)</name>
        <dbReference type="ChEBI" id="CHEBI:57540"/>
    </ligand>
</feature>
<feature type="binding site" evidence="14">
    <location>
        <position position="476"/>
    </location>
    <ligand>
        <name>Zn(2+)</name>
        <dbReference type="ChEBI" id="CHEBI:29105"/>
    </ligand>
</feature>
<dbReference type="InterPro" id="IPR001357">
    <property type="entry name" value="BRCT_dom"/>
</dbReference>
<evidence type="ECO:0000256" key="8">
    <source>
        <dbReference type="ARBA" id="ARBA00022833"/>
    </source>
</evidence>
<name>A0A7Y2EDR0_UNCEI</name>
<evidence type="ECO:0000256" key="5">
    <source>
        <dbReference type="ARBA" id="ARBA00022705"/>
    </source>
</evidence>
<dbReference type="HAMAP" id="MF_01588">
    <property type="entry name" value="DNA_ligase_A"/>
    <property type="match status" value="1"/>
</dbReference>
<keyword evidence="9 14" id="KW-0460">Magnesium</keyword>
<dbReference type="Gene3D" id="3.40.50.10190">
    <property type="entry name" value="BRCT domain"/>
    <property type="match status" value="1"/>
</dbReference>
<dbReference type="AlphaFoldDB" id="A0A7Y2EDR0"/>
<dbReference type="CDD" id="cd00114">
    <property type="entry name" value="LIGANc"/>
    <property type="match status" value="1"/>
</dbReference>
<feature type="binding site" evidence="14">
    <location>
        <position position="184"/>
    </location>
    <ligand>
        <name>NAD(+)</name>
        <dbReference type="ChEBI" id="CHEBI:57540"/>
    </ligand>
</feature>
<comment type="catalytic activity">
    <reaction evidence="12 14 15">
        <text>NAD(+) + (deoxyribonucleotide)n-3'-hydroxyl + 5'-phospho-(deoxyribonucleotide)m = (deoxyribonucleotide)n+m + AMP + beta-nicotinamide D-nucleotide.</text>
        <dbReference type="EC" id="6.5.1.2"/>
    </reaction>
</comment>
<evidence type="ECO:0000256" key="12">
    <source>
        <dbReference type="ARBA" id="ARBA00034005"/>
    </source>
</evidence>
<dbReference type="Pfam" id="PF14520">
    <property type="entry name" value="HHH_5"/>
    <property type="match status" value="1"/>
</dbReference>
<dbReference type="InterPro" id="IPR041663">
    <property type="entry name" value="DisA/LigA_HHH"/>
</dbReference>
<evidence type="ECO:0000256" key="6">
    <source>
        <dbReference type="ARBA" id="ARBA00022723"/>
    </source>
</evidence>
<dbReference type="PROSITE" id="PS01056">
    <property type="entry name" value="DNA_LIGASE_N2"/>
    <property type="match status" value="1"/>
</dbReference>
<evidence type="ECO:0000256" key="4">
    <source>
        <dbReference type="ARBA" id="ARBA00022598"/>
    </source>
</evidence>
<gene>
    <name evidence="14 17" type="primary">ligA</name>
    <name evidence="17" type="ORF">HKN21_05410</name>
</gene>
<feature type="binding site" evidence="14">
    <location>
        <begin position="149"/>
        <end position="150"/>
    </location>
    <ligand>
        <name>NAD(+)</name>
        <dbReference type="ChEBI" id="CHEBI:57540"/>
    </ligand>
</feature>
<comment type="caution">
    <text evidence="17">The sequence shown here is derived from an EMBL/GenBank/DDBJ whole genome shotgun (WGS) entry which is preliminary data.</text>
</comment>
<keyword evidence="8 14" id="KW-0862">Zinc</keyword>
<dbReference type="Pfam" id="PF01653">
    <property type="entry name" value="DNA_ligase_aden"/>
    <property type="match status" value="1"/>
</dbReference>
<dbReference type="Gene3D" id="1.10.287.610">
    <property type="entry name" value="Helix hairpin bin"/>
    <property type="match status" value="1"/>
</dbReference>
<keyword evidence="5 14" id="KW-0235">DNA replication</keyword>
<dbReference type="InterPro" id="IPR013839">
    <property type="entry name" value="DNAligase_adenylation"/>
</dbReference>
<dbReference type="Pfam" id="PF03119">
    <property type="entry name" value="DNA_ligase_ZBD"/>
    <property type="match status" value="1"/>
</dbReference>
<evidence type="ECO:0000256" key="13">
    <source>
        <dbReference type="ARBA" id="ARBA00060881"/>
    </source>
</evidence>
<evidence type="ECO:0000259" key="16">
    <source>
        <dbReference type="PROSITE" id="PS50172"/>
    </source>
</evidence>
<keyword evidence="11 14" id="KW-0234">DNA repair</keyword>
<dbReference type="SUPFAM" id="SSF47781">
    <property type="entry name" value="RuvA domain 2-like"/>
    <property type="match status" value="1"/>
</dbReference>
<dbReference type="InterPro" id="IPR012340">
    <property type="entry name" value="NA-bd_OB-fold"/>
</dbReference>
<reference evidence="17 18" key="1">
    <citation type="submission" date="2020-03" db="EMBL/GenBank/DDBJ databases">
        <title>Metabolic flexibility allows generalist bacteria to become dominant in a frequently disturbed ecosystem.</title>
        <authorList>
            <person name="Chen Y.-J."/>
            <person name="Leung P.M."/>
            <person name="Bay S.K."/>
            <person name="Hugenholtz P."/>
            <person name="Kessler A.J."/>
            <person name="Shelley G."/>
            <person name="Waite D.W."/>
            <person name="Cook P.L."/>
            <person name="Greening C."/>
        </authorList>
    </citation>
    <scope>NUCLEOTIDE SEQUENCE [LARGE SCALE GENOMIC DNA]</scope>
    <source>
        <strain evidence="17">SS_bin_28</strain>
    </source>
</reference>
<evidence type="ECO:0000313" key="18">
    <source>
        <dbReference type="Proteomes" id="UP000547674"/>
    </source>
</evidence>
<feature type="binding site" evidence="14">
    <location>
        <position position="497"/>
    </location>
    <ligand>
        <name>Zn(2+)</name>
        <dbReference type="ChEBI" id="CHEBI:29105"/>
    </ligand>
</feature>
<dbReference type="GO" id="GO:0003677">
    <property type="term" value="F:DNA binding"/>
    <property type="evidence" value="ECO:0007669"/>
    <property type="project" value="InterPro"/>
</dbReference>
<dbReference type="PROSITE" id="PS01055">
    <property type="entry name" value="DNA_LIGASE_N1"/>
    <property type="match status" value="1"/>
</dbReference>
<feature type="binding site" evidence="14">
    <location>
        <position position="358"/>
    </location>
    <ligand>
        <name>NAD(+)</name>
        <dbReference type="ChEBI" id="CHEBI:57540"/>
    </ligand>
</feature>
<dbReference type="FunFam" id="1.10.150.20:FF:000007">
    <property type="entry name" value="DNA ligase"/>
    <property type="match status" value="1"/>
</dbReference>
<keyword evidence="6 14" id="KW-0479">Metal-binding</keyword>
<dbReference type="GO" id="GO:0003911">
    <property type="term" value="F:DNA ligase (NAD+) activity"/>
    <property type="evidence" value="ECO:0007669"/>
    <property type="project" value="UniProtKB-UniRule"/>
</dbReference>
<dbReference type="PANTHER" id="PTHR23389">
    <property type="entry name" value="CHROMOSOME TRANSMISSION FIDELITY FACTOR 18"/>
    <property type="match status" value="1"/>
</dbReference>
<keyword evidence="14" id="KW-0464">Manganese</keyword>
<feature type="binding site" evidence="14">
    <location>
        <position position="243"/>
    </location>
    <ligand>
        <name>NAD(+)</name>
        <dbReference type="ChEBI" id="CHEBI:57540"/>
    </ligand>
</feature>
<dbReference type="SUPFAM" id="SSF56091">
    <property type="entry name" value="DNA ligase/mRNA capping enzyme, catalytic domain"/>
    <property type="match status" value="1"/>
</dbReference>
<dbReference type="Pfam" id="PF00533">
    <property type="entry name" value="BRCT"/>
    <property type="match status" value="1"/>
</dbReference>
<dbReference type="Pfam" id="PF12826">
    <property type="entry name" value="HHH_2"/>
    <property type="match status" value="1"/>
</dbReference>
<sequence>MVATSGTSRQVTREGSAEARVTRDVQVKRTISGFRIETLSCKQVLQAYVGRRRSVSFCDPVPRGGLVSRSKVAQEILALREEIREHDRAYYRDAHPTISDQEYDGLIVRLRELEDLHPDLITEDSPTQRVGGDPLEEFRSVPHSVPMLSLDNTYNAEEMRAFDQRVRRGLDLPEDAPPIEYAVEPKIDGVAVALRYQGGRLALGATRGNGVEGDDITLNVRTIRGLPLVLPKGAPSELEVRGEVYMPLAGFLQLNEAMERQGLKQYVNPRNTAAGTLKLLDSSTVAARPLAIAVYTLVNADQYNLETQLDMFRFLGDLGFPTQGAELCRGADEVMEAIETWGDRHPGLGFDVDGLVVKVNHFNLYDELGATSKFPRWAISYKFPAEEKSTKLLDIVLQVGRTGAVTPTAILEPVFVSGTTVSRATLHNADEVERLDARIGDTVVVKKAGEIIPKVERVLLNERPAGAKPFRYPKDCPSCRAELVREDVLIRCINLACPAQLERSVMHFASRGAMDIEGLGEKLVLQLVREGLVKDVSDLYKLTVEKLGDLERMGEKSAANLVMGIESSKQQDLARLVYALGIRHVGSQGAKVVARHYQTMEALMGADESELEALDEVGPVIAASIHEFFNRKANRDLVARLQTAGVNMESLETPSEEEPLLAGEIIVVTGTLEKHSRNEIKALIEKFGGKVTGSVSKKTTFLIAGSEPGSKYDKAQTLKIPVLSEAEFLRRLGQ</sequence>
<dbReference type="SUPFAM" id="SSF52113">
    <property type="entry name" value="BRCT domain"/>
    <property type="match status" value="1"/>
</dbReference>
<dbReference type="InterPro" id="IPR010994">
    <property type="entry name" value="RuvA_2-like"/>
</dbReference>
<evidence type="ECO:0000256" key="1">
    <source>
        <dbReference type="ARBA" id="ARBA00004067"/>
    </source>
</evidence>
<dbReference type="InterPro" id="IPR036420">
    <property type="entry name" value="BRCT_dom_sf"/>
</dbReference>
<dbReference type="NCBIfam" id="TIGR00575">
    <property type="entry name" value="dnlj"/>
    <property type="match status" value="1"/>
</dbReference>
<evidence type="ECO:0000256" key="7">
    <source>
        <dbReference type="ARBA" id="ARBA00022763"/>
    </source>
</evidence>
<dbReference type="InterPro" id="IPR001679">
    <property type="entry name" value="DNA_ligase"/>
</dbReference>
<proteinExistence type="inferred from homology"/>
<keyword evidence="10 14" id="KW-0520">NAD</keyword>
<evidence type="ECO:0000313" key="17">
    <source>
        <dbReference type="EMBL" id="NNF06178.1"/>
    </source>
</evidence>
<dbReference type="SUPFAM" id="SSF50249">
    <property type="entry name" value="Nucleic acid-binding proteins"/>
    <property type="match status" value="1"/>
</dbReference>
<dbReference type="Gene3D" id="1.10.150.20">
    <property type="entry name" value="5' to 3' exonuclease, C-terminal subdomain"/>
    <property type="match status" value="2"/>
</dbReference>
<dbReference type="Gene3D" id="6.20.10.30">
    <property type="match status" value="1"/>
</dbReference>
<comment type="cofactor">
    <cofactor evidence="14">
        <name>Mg(2+)</name>
        <dbReference type="ChEBI" id="CHEBI:18420"/>
    </cofactor>
    <cofactor evidence="14">
        <name>Mn(2+)</name>
        <dbReference type="ChEBI" id="CHEBI:29035"/>
    </cofactor>
</comment>
<dbReference type="Pfam" id="PF03120">
    <property type="entry name" value="OB_DNA_ligase"/>
    <property type="match status" value="1"/>
</dbReference>
<dbReference type="SMART" id="SM00292">
    <property type="entry name" value="BRCT"/>
    <property type="match status" value="1"/>
</dbReference>
<dbReference type="InterPro" id="IPR003583">
    <property type="entry name" value="Hlx-hairpin-Hlx_DNA-bd_motif"/>
</dbReference>
<dbReference type="InterPro" id="IPR004149">
    <property type="entry name" value="Znf_DNAligase_C4"/>
</dbReference>
<feature type="domain" description="BRCT" evidence="16">
    <location>
        <begin position="656"/>
        <end position="734"/>
    </location>
</feature>
<dbReference type="Proteomes" id="UP000547674">
    <property type="component" value="Unassembled WGS sequence"/>
</dbReference>
<evidence type="ECO:0000256" key="3">
    <source>
        <dbReference type="ARBA" id="ARBA00013308"/>
    </source>
</evidence>
<evidence type="ECO:0000256" key="11">
    <source>
        <dbReference type="ARBA" id="ARBA00023204"/>
    </source>
</evidence>
<dbReference type="InterPro" id="IPR018239">
    <property type="entry name" value="DNA_ligase_AS"/>
</dbReference>
<dbReference type="EMBL" id="JABDJR010000206">
    <property type="protein sequence ID" value="NNF06178.1"/>
    <property type="molecule type" value="Genomic_DNA"/>
</dbReference>
<dbReference type="InterPro" id="IPR033136">
    <property type="entry name" value="DNA_ligase_CS"/>
</dbReference>
<evidence type="ECO:0000256" key="9">
    <source>
        <dbReference type="ARBA" id="ARBA00022842"/>
    </source>
</evidence>